<organism evidence="1 2">
    <name type="scientific">Neisseria canis</name>
    <dbReference type="NCBI Taxonomy" id="493"/>
    <lineage>
        <taxon>Bacteria</taxon>
        <taxon>Pseudomonadati</taxon>
        <taxon>Pseudomonadota</taxon>
        <taxon>Betaproteobacteria</taxon>
        <taxon>Neisseriales</taxon>
        <taxon>Neisseriaceae</taxon>
        <taxon>Neisseria</taxon>
    </lineage>
</organism>
<gene>
    <name evidence="1" type="ORF">NCTC10296_01790</name>
</gene>
<dbReference type="KEGG" id="nci:NCTC10296_01790"/>
<evidence type="ECO:0000313" key="1">
    <source>
        <dbReference type="EMBL" id="VEF02432.1"/>
    </source>
</evidence>
<evidence type="ECO:0000313" key="2">
    <source>
        <dbReference type="Proteomes" id="UP000279284"/>
    </source>
</evidence>
<accession>A0A1X3CZL8</accession>
<proteinExistence type="predicted"/>
<sequence>MFTDPLGFHFRLELSETERNCILAVLDGFMEGGPAKHNAVARFHDEMYISTRYQLSDSSVQLAPTEQVKPVEVGQALYELLYAVLSILKTDIVFWNGKPYTIVASAENNSYGLLEVFGDFQ</sequence>
<dbReference type="STRING" id="493.BWD07_02575"/>
<reference evidence="1 2" key="1">
    <citation type="submission" date="2018-12" db="EMBL/GenBank/DDBJ databases">
        <authorList>
            <consortium name="Pathogen Informatics"/>
        </authorList>
    </citation>
    <scope>NUCLEOTIDE SEQUENCE [LARGE SCALE GENOMIC DNA]</scope>
    <source>
        <strain evidence="1 2">NCTC10296</strain>
    </source>
</reference>
<dbReference type="RefSeq" id="WP_085415816.1">
    <property type="nucleotide sequence ID" value="NZ_CAUJPY010000007.1"/>
</dbReference>
<keyword evidence="2" id="KW-1185">Reference proteome</keyword>
<name>A0A1X3CZL8_9NEIS</name>
<dbReference type="EMBL" id="LR134313">
    <property type="protein sequence ID" value="VEF02432.1"/>
    <property type="molecule type" value="Genomic_DNA"/>
</dbReference>
<dbReference type="Proteomes" id="UP000279284">
    <property type="component" value="Chromosome"/>
</dbReference>
<dbReference type="AlphaFoldDB" id="A0A1X3CZL8"/>
<protein>
    <submittedName>
        <fullName evidence="1">Uncharacterized protein</fullName>
    </submittedName>
</protein>